<evidence type="ECO:0000313" key="6">
    <source>
        <dbReference type="EMBL" id="QDU26159.1"/>
    </source>
</evidence>
<keyword evidence="7" id="KW-1185">Reference proteome</keyword>
<keyword evidence="2 5" id="KW-0812">Transmembrane</keyword>
<sequence length="56" mass="5971">MLQWALTFLVLALIAALLGFGGLAGTMAWIGQVLFVVFLVLFVVSLITGGVRRPIP</sequence>
<evidence type="ECO:0000256" key="3">
    <source>
        <dbReference type="ARBA" id="ARBA00022989"/>
    </source>
</evidence>
<accession>A0A517Y7F7</accession>
<dbReference type="GO" id="GO:0005886">
    <property type="term" value="C:plasma membrane"/>
    <property type="evidence" value="ECO:0007669"/>
    <property type="project" value="InterPro"/>
</dbReference>
<evidence type="ECO:0000256" key="2">
    <source>
        <dbReference type="ARBA" id="ARBA00022692"/>
    </source>
</evidence>
<protein>
    <submittedName>
        <fullName evidence="6">Uncharacterized protein</fullName>
    </submittedName>
</protein>
<organism evidence="6 7">
    <name type="scientific">Anatilimnocola aggregata</name>
    <dbReference type="NCBI Taxonomy" id="2528021"/>
    <lineage>
        <taxon>Bacteria</taxon>
        <taxon>Pseudomonadati</taxon>
        <taxon>Planctomycetota</taxon>
        <taxon>Planctomycetia</taxon>
        <taxon>Pirellulales</taxon>
        <taxon>Pirellulaceae</taxon>
        <taxon>Anatilimnocola</taxon>
    </lineage>
</organism>
<reference evidence="6 7" key="1">
    <citation type="submission" date="2019-02" db="EMBL/GenBank/DDBJ databases">
        <title>Deep-cultivation of Planctomycetes and their phenomic and genomic characterization uncovers novel biology.</title>
        <authorList>
            <person name="Wiegand S."/>
            <person name="Jogler M."/>
            <person name="Boedeker C."/>
            <person name="Pinto D."/>
            <person name="Vollmers J."/>
            <person name="Rivas-Marin E."/>
            <person name="Kohn T."/>
            <person name="Peeters S.H."/>
            <person name="Heuer A."/>
            <person name="Rast P."/>
            <person name="Oberbeckmann S."/>
            <person name="Bunk B."/>
            <person name="Jeske O."/>
            <person name="Meyerdierks A."/>
            <person name="Storesund J.E."/>
            <person name="Kallscheuer N."/>
            <person name="Luecker S."/>
            <person name="Lage O.M."/>
            <person name="Pohl T."/>
            <person name="Merkel B.J."/>
            <person name="Hornburger P."/>
            <person name="Mueller R.-W."/>
            <person name="Bruemmer F."/>
            <person name="Labrenz M."/>
            <person name="Spormann A.M."/>
            <person name="Op den Camp H."/>
            <person name="Overmann J."/>
            <person name="Amann R."/>
            <person name="Jetten M.S.M."/>
            <person name="Mascher T."/>
            <person name="Medema M.H."/>
            <person name="Devos D.P."/>
            <person name="Kaster A.-K."/>
            <person name="Ovreas L."/>
            <person name="Rohde M."/>
            <person name="Galperin M.Y."/>
            <person name="Jogler C."/>
        </authorList>
    </citation>
    <scope>NUCLEOTIDE SEQUENCE [LARGE SCALE GENOMIC DNA]</scope>
    <source>
        <strain evidence="6 7">ETA_A8</strain>
    </source>
</reference>
<dbReference type="Pfam" id="PF07043">
    <property type="entry name" value="DUF1328"/>
    <property type="match status" value="1"/>
</dbReference>
<evidence type="ECO:0000256" key="4">
    <source>
        <dbReference type="ARBA" id="ARBA00023136"/>
    </source>
</evidence>
<evidence type="ECO:0000256" key="1">
    <source>
        <dbReference type="ARBA" id="ARBA00022475"/>
    </source>
</evidence>
<dbReference type="Proteomes" id="UP000315017">
    <property type="component" value="Chromosome"/>
</dbReference>
<proteinExistence type="inferred from homology"/>
<dbReference type="KEGG" id="aagg:ETAA8_12330"/>
<gene>
    <name evidence="6" type="ORF">ETAA8_12330</name>
</gene>
<dbReference type="EMBL" id="CP036274">
    <property type="protein sequence ID" value="QDU26159.1"/>
    <property type="molecule type" value="Genomic_DNA"/>
</dbReference>
<evidence type="ECO:0000313" key="7">
    <source>
        <dbReference type="Proteomes" id="UP000315017"/>
    </source>
</evidence>
<keyword evidence="3 5" id="KW-1133">Transmembrane helix</keyword>
<feature type="transmembrane region" description="Helical" evidence="5">
    <location>
        <begin position="29"/>
        <end position="51"/>
    </location>
</feature>
<dbReference type="RefSeq" id="WP_145086278.1">
    <property type="nucleotide sequence ID" value="NZ_CP036274.1"/>
</dbReference>
<dbReference type="AlphaFoldDB" id="A0A517Y7F7"/>
<keyword evidence="1" id="KW-1003">Cell membrane</keyword>
<name>A0A517Y7F7_9BACT</name>
<keyword evidence="4 5" id="KW-0472">Membrane</keyword>
<dbReference type="PIRSF" id="PIRSF036466">
    <property type="entry name" value="UCP036466"/>
    <property type="match status" value="1"/>
</dbReference>
<dbReference type="InterPro" id="IPR009760">
    <property type="entry name" value="DUF1328"/>
</dbReference>
<dbReference type="NCBIfam" id="NF010229">
    <property type="entry name" value="PRK13682.1-4"/>
    <property type="match status" value="1"/>
</dbReference>
<dbReference type="NCBIfam" id="NF010226">
    <property type="entry name" value="PRK13682.1-1"/>
    <property type="match status" value="1"/>
</dbReference>
<dbReference type="HAMAP" id="MF_01361">
    <property type="entry name" value="UPF0391"/>
    <property type="match status" value="1"/>
</dbReference>
<evidence type="ECO:0000256" key="5">
    <source>
        <dbReference type="SAM" id="Phobius"/>
    </source>
</evidence>